<reference evidence="3" key="1">
    <citation type="submission" date="2017-02" db="UniProtKB">
        <authorList>
            <consortium name="WormBaseParasite"/>
        </authorList>
    </citation>
    <scope>IDENTIFICATION</scope>
</reference>
<dbReference type="WBParaSite" id="ALUE_0002289701-mRNA-1">
    <property type="protein sequence ID" value="ALUE_0002289701-mRNA-1"/>
    <property type="gene ID" value="ALUE_0002289701"/>
</dbReference>
<evidence type="ECO:0000256" key="1">
    <source>
        <dbReference type="SAM" id="MobiDB-lite"/>
    </source>
</evidence>
<evidence type="ECO:0000313" key="3">
    <source>
        <dbReference type="WBParaSite" id="ALUE_0002289701-mRNA-1"/>
    </source>
</evidence>
<feature type="compositionally biased region" description="Basic residues" evidence="1">
    <location>
        <begin position="1"/>
        <end position="21"/>
    </location>
</feature>
<keyword evidence="2" id="KW-1185">Reference proteome</keyword>
<dbReference type="AlphaFoldDB" id="A0A0M3IVW9"/>
<name>A0A0M3IVW9_ASCLU</name>
<proteinExistence type="predicted"/>
<sequence length="178" mass="20135">MDAKVRRLYGLRRTIVSRRQRGPTTTNEAQEHRRGESEGSPPRSIRKILHSEDEQEHSEGEQQTNLKNTTHAQLSKMSEFGVGVFYERSMIRMNRFKSTNQLRKGFQAVESRIVNSECCATSGYALQEEGASSSSDVITQENSSSENNLISGIERLIVDSAKRPERYGVDKRVASLIE</sequence>
<evidence type="ECO:0000313" key="2">
    <source>
        <dbReference type="Proteomes" id="UP000036681"/>
    </source>
</evidence>
<organism evidence="2 3">
    <name type="scientific">Ascaris lumbricoides</name>
    <name type="common">Giant roundworm</name>
    <dbReference type="NCBI Taxonomy" id="6252"/>
    <lineage>
        <taxon>Eukaryota</taxon>
        <taxon>Metazoa</taxon>
        <taxon>Ecdysozoa</taxon>
        <taxon>Nematoda</taxon>
        <taxon>Chromadorea</taxon>
        <taxon>Rhabditida</taxon>
        <taxon>Spirurina</taxon>
        <taxon>Ascaridomorpha</taxon>
        <taxon>Ascaridoidea</taxon>
        <taxon>Ascarididae</taxon>
        <taxon>Ascaris</taxon>
    </lineage>
</organism>
<protein>
    <submittedName>
        <fullName evidence="3">Uncharacterized protein</fullName>
    </submittedName>
</protein>
<dbReference type="Proteomes" id="UP000036681">
    <property type="component" value="Unplaced"/>
</dbReference>
<feature type="region of interest" description="Disordered" evidence="1">
    <location>
        <begin position="1"/>
        <end position="44"/>
    </location>
</feature>
<accession>A0A0M3IVW9</accession>